<comment type="caution">
    <text evidence="6">The sequence shown here is derived from an EMBL/GenBank/DDBJ whole genome shotgun (WGS) entry which is preliminary data.</text>
</comment>
<name>A0A4Y2F5H3_ARAVE</name>
<feature type="transmembrane region" description="Helical" evidence="5">
    <location>
        <begin position="198"/>
        <end position="219"/>
    </location>
</feature>
<dbReference type="OrthoDB" id="9993879at2759"/>
<evidence type="ECO:0000313" key="6">
    <source>
        <dbReference type="EMBL" id="GBM36790.1"/>
    </source>
</evidence>
<keyword evidence="7" id="KW-1185">Reference proteome</keyword>
<reference evidence="6 7" key="1">
    <citation type="journal article" date="2019" name="Sci. Rep.">
        <title>Orb-weaving spider Araneus ventricosus genome elucidates the spidroin gene catalogue.</title>
        <authorList>
            <person name="Kono N."/>
            <person name="Nakamura H."/>
            <person name="Ohtoshi R."/>
            <person name="Moran D.A.P."/>
            <person name="Shinohara A."/>
            <person name="Yoshida Y."/>
            <person name="Fujiwara M."/>
            <person name="Mori M."/>
            <person name="Tomita M."/>
            <person name="Arakawa K."/>
        </authorList>
    </citation>
    <scope>NUCLEOTIDE SEQUENCE [LARGE SCALE GENOMIC DNA]</scope>
</reference>
<dbReference type="Pfam" id="PF00335">
    <property type="entry name" value="Tetraspanin"/>
    <property type="match status" value="1"/>
</dbReference>
<dbReference type="GO" id="GO:0005886">
    <property type="term" value="C:plasma membrane"/>
    <property type="evidence" value="ECO:0007669"/>
    <property type="project" value="TreeGrafter"/>
</dbReference>
<evidence type="ECO:0000313" key="7">
    <source>
        <dbReference type="Proteomes" id="UP000499080"/>
    </source>
</evidence>
<feature type="transmembrane region" description="Helical" evidence="5">
    <location>
        <begin position="45"/>
        <end position="67"/>
    </location>
</feature>
<proteinExistence type="predicted"/>
<evidence type="ECO:0000256" key="4">
    <source>
        <dbReference type="ARBA" id="ARBA00023136"/>
    </source>
</evidence>
<feature type="transmembrane region" description="Helical" evidence="5">
    <location>
        <begin position="79"/>
        <end position="99"/>
    </location>
</feature>
<evidence type="ECO:0000256" key="2">
    <source>
        <dbReference type="ARBA" id="ARBA00022692"/>
    </source>
</evidence>
<keyword evidence="3 5" id="KW-1133">Transmembrane helix</keyword>
<dbReference type="InterPro" id="IPR018499">
    <property type="entry name" value="Tetraspanin/Peripherin"/>
</dbReference>
<evidence type="ECO:0000256" key="5">
    <source>
        <dbReference type="SAM" id="Phobius"/>
    </source>
</evidence>
<evidence type="ECO:0000256" key="1">
    <source>
        <dbReference type="ARBA" id="ARBA00004141"/>
    </source>
</evidence>
<dbReference type="Gene3D" id="1.10.1450.10">
    <property type="entry name" value="Tetraspanin"/>
    <property type="match status" value="1"/>
</dbReference>
<keyword evidence="4 5" id="KW-0472">Membrane</keyword>
<gene>
    <name evidence="6" type="ORF">AVEN_112746_1</name>
</gene>
<evidence type="ECO:0000256" key="3">
    <source>
        <dbReference type="ARBA" id="ARBA00022989"/>
    </source>
</evidence>
<dbReference type="AlphaFoldDB" id="A0A4Y2F5H3"/>
<dbReference type="SUPFAM" id="SSF48652">
    <property type="entry name" value="Tetraspanin"/>
    <property type="match status" value="1"/>
</dbReference>
<comment type="subcellular location">
    <subcellularLocation>
        <location evidence="1">Membrane</location>
        <topology evidence="1">Multi-pass membrane protein</topology>
    </subcellularLocation>
</comment>
<evidence type="ECO:0008006" key="8">
    <source>
        <dbReference type="Google" id="ProtNLM"/>
    </source>
</evidence>
<protein>
    <recommendedName>
        <fullName evidence="8">Tetraspanin</fullName>
    </recommendedName>
</protein>
<accession>A0A4Y2F5H3</accession>
<dbReference type="InterPro" id="IPR008952">
    <property type="entry name" value="Tetraspanin_EC2_sf"/>
</dbReference>
<dbReference type="EMBL" id="BGPR01000820">
    <property type="protein sequence ID" value="GBM36790.1"/>
    <property type="molecule type" value="Genomic_DNA"/>
</dbReference>
<keyword evidence="2 5" id="KW-0812">Transmembrane</keyword>
<dbReference type="Proteomes" id="UP000499080">
    <property type="component" value="Unassembled WGS sequence"/>
</dbReference>
<dbReference type="PANTHER" id="PTHR19282:SF544">
    <property type="entry name" value="TETRASPANIN"/>
    <property type="match status" value="1"/>
</dbReference>
<sequence length="239" mass="26981">MFFCTLIPSSFQGLGAFFILYGTLIYHVLDTFFMDNFGLETTGTIAYLSIVIGTIMVLVSFTTNFVIMYPSTKSYGVLAMVYGFTLVFVLLFCIIGFFYTPHMNGVMRIGVRNIMQNYNAKSVMNIYLDALHMQLKCCGAEDYTSWFRTSWAEGRKIVPASCCKNLKYCHNLEPLIVTDIHEKGCYKVFDNYSKIVNASYIGTIVGSILTQFIAIASAIKMALRYRAIRVIDSVLPVLE</sequence>
<dbReference type="PANTHER" id="PTHR19282">
    <property type="entry name" value="TETRASPANIN"/>
    <property type="match status" value="1"/>
</dbReference>
<feature type="transmembrane region" description="Helical" evidence="5">
    <location>
        <begin position="12"/>
        <end position="33"/>
    </location>
</feature>
<organism evidence="6 7">
    <name type="scientific">Araneus ventricosus</name>
    <name type="common">Orbweaver spider</name>
    <name type="synonym">Epeira ventricosa</name>
    <dbReference type="NCBI Taxonomy" id="182803"/>
    <lineage>
        <taxon>Eukaryota</taxon>
        <taxon>Metazoa</taxon>
        <taxon>Ecdysozoa</taxon>
        <taxon>Arthropoda</taxon>
        <taxon>Chelicerata</taxon>
        <taxon>Arachnida</taxon>
        <taxon>Araneae</taxon>
        <taxon>Araneomorphae</taxon>
        <taxon>Entelegynae</taxon>
        <taxon>Araneoidea</taxon>
        <taxon>Araneidae</taxon>
        <taxon>Araneus</taxon>
    </lineage>
</organism>